<accession>B0PCZ5</accession>
<proteinExistence type="predicted"/>
<comment type="caution">
    <text evidence="1">The sequence shown here is derived from an EMBL/GenBank/DDBJ whole genome shotgun (WGS) entry which is preliminary data.</text>
</comment>
<sequence>MRSGGAYINAAPGPLFAAQPIKVFWLTFFSKKVSFKKGKFQKRRARME</sequence>
<reference evidence="1" key="1">
    <citation type="submission" date="2007-11" db="EMBL/GenBank/DDBJ databases">
        <authorList>
            <person name="Fulton L."/>
            <person name="Clifton S."/>
            <person name="Fulton B."/>
            <person name="Xu J."/>
            <person name="Minx P."/>
            <person name="Pepin K.H."/>
            <person name="Johnson M."/>
            <person name="Thiruvilangam P."/>
            <person name="Bhonagiri V."/>
            <person name="Nash W.E."/>
            <person name="Mardis E.R."/>
            <person name="Wilson R.K."/>
        </authorList>
    </citation>
    <scope>NUCLEOTIDE SEQUENCE [LARGE SCALE GENOMIC DNA]</scope>
    <source>
        <strain evidence="1">DSM 17241</strain>
    </source>
</reference>
<organism evidence="1 2">
    <name type="scientific">Anaerotruncus colihominis DSM 17241</name>
    <dbReference type="NCBI Taxonomy" id="445972"/>
    <lineage>
        <taxon>Bacteria</taxon>
        <taxon>Bacillati</taxon>
        <taxon>Bacillota</taxon>
        <taxon>Clostridia</taxon>
        <taxon>Eubacteriales</taxon>
        <taxon>Oscillospiraceae</taxon>
        <taxon>Anaerotruncus</taxon>
    </lineage>
</organism>
<keyword evidence="2" id="KW-1185">Reference proteome</keyword>
<gene>
    <name evidence="1" type="ORF">ANACOL_02658</name>
</gene>
<dbReference type="AlphaFoldDB" id="B0PCZ5"/>
<dbReference type="HOGENOM" id="CLU_3148803_0_0_9"/>
<evidence type="ECO:0000313" key="2">
    <source>
        <dbReference type="Proteomes" id="UP000003803"/>
    </source>
</evidence>
<evidence type="ECO:0000313" key="1">
    <source>
        <dbReference type="EMBL" id="EDS10681.1"/>
    </source>
</evidence>
<reference evidence="1" key="2">
    <citation type="submission" date="2013-09" db="EMBL/GenBank/DDBJ databases">
        <title>Draft genome sequence of Anaerotruncus colihominis(DSM 17241).</title>
        <authorList>
            <person name="Sudarsanam P."/>
            <person name="Ley R."/>
            <person name="Guruge J."/>
            <person name="Turnbaugh P.J."/>
            <person name="Mahowald M."/>
            <person name="Liep D."/>
            <person name="Gordon J."/>
        </authorList>
    </citation>
    <scope>NUCLEOTIDE SEQUENCE</scope>
    <source>
        <strain evidence="1">DSM 17241</strain>
    </source>
</reference>
<dbReference type="EMBL" id="ABGD02000022">
    <property type="protein sequence ID" value="EDS10681.1"/>
    <property type="molecule type" value="Genomic_DNA"/>
</dbReference>
<name>B0PCZ5_9FIRM</name>
<protein>
    <submittedName>
        <fullName evidence="1">Uncharacterized protein</fullName>
    </submittedName>
</protein>
<dbReference type="Proteomes" id="UP000003803">
    <property type="component" value="Unassembled WGS sequence"/>
</dbReference>